<dbReference type="PROSITE" id="PS51747">
    <property type="entry name" value="CYT_DCMP_DEAMINASES_2"/>
    <property type="match status" value="1"/>
</dbReference>
<dbReference type="OMA" id="IEIYFMG"/>
<gene>
    <name evidence="15" type="ORF">DIURU_005220</name>
</gene>
<comment type="cofactor">
    <cofactor evidence="1 12 13">
        <name>Zn(2+)</name>
        <dbReference type="ChEBI" id="CHEBI:29105"/>
    </cofactor>
</comment>
<dbReference type="SUPFAM" id="SSF53927">
    <property type="entry name" value="Cytidine deaminase-like"/>
    <property type="match status" value="1"/>
</dbReference>
<dbReference type="FunFam" id="3.40.140.10:FF:000008">
    <property type="entry name" value="Cytidine deaminase"/>
    <property type="match status" value="1"/>
</dbReference>
<feature type="domain" description="CMP/dCMP-type deaminase" evidence="14">
    <location>
        <begin position="5"/>
        <end position="129"/>
    </location>
</feature>
<dbReference type="NCBIfam" id="NF004064">
    <property type="entry name" value="PRK05578.1"/>
    <property type="match status" value="1"/>
</dbReference>
<evidence type="ECO:0000256" key="5">
    <source>
        <dbReference type="ARBA" id="ARBA00022723"/>
    </source>
</evidence>
<protein>
    <recommendedName>
        <fullName evidence="4 13">Cytidine deaminase</fullName>
        <ecNumber evidence="4 13">3.5.4.5</ecNumber>
    </recommendedName>
    <alternativeName>
        <fullName evidence="8 13">Cytidine aminohydrolase</fullName>
    </alternativeName>
</protein>
<dbReference type="InterPro" id="IPR016193">
    <property type="entry name" value="Cytidine_deaminase-like"/>
</dbReference>
<evidence type="ECO:0000259" key="14">
    <source>
        <dbReference type="PROSITE" id="PS51747"/>
    </source>
</evidence>
<evidence type="ECO:0000256" key="13">
    <source>
        <dbReference type="RuleBase" id="RU364006"/>
    </source>
</evidence>
<keyword evidence="16" id="KW-1185">Reference proteome</keyword>
<keyword evidence="6 13" id="KW-0378">Hydrolase</keyword>
<dbReference type="GO" id="GO:0072527">
    <property type="term" value="P:pyrimidine-containing compound metabolic process"/>
    <property type="evidence" value="ECO:0007669"/>
    <property type="project" value="UniProtKB-ARBA"/>
</dbReference>
<dbReference type="EC" id="3.5.4.5" evidence="4 13"/>
<evidence type="ECO:0000313" key="15">
    <source>
        <dbReference type="EMBL" id="KAA8897441.1"/>
    </source>
</evidence>
<dbReference type="NCBIfam" id="TIGR01354">
    <property type="entry name" value="cyt_deam_tetra"/>
    <property type="match status" value="1"/>
</dbReference>
<feature type="binding site" evidence="12">
    <location>
        <position position="92"/>
    </location>
    <ligand>
        <name>Zn(2+)</name>
        <dbReference type="ChEBI" id="CHEBI:29105"/>
        <note>catalytic</note>
    </ligand>
</feature>
<dbReference type="InterPro" id="IPR050202">
    <property type="entry name" value="Cyt/Deoxycyt_deaminase"/>
</dbReference>
<name>A0A642UGP7_DIURU</name>
<feature type="active site" description="Proton donor" evidence="10">
    <location>
        <position position="59"/>
    </location>
</feature>
<proteinExistence type="inferred from homology"/>
<keyword evidence="7 12" id="KW-0862">Zinc</keyword>
<organism evidence="15 16">
    <name type="scientific">Diutina rugosa</name>
    <name type="common">Yeast</name>
    <name type="synonym">Candida rugosa</name>
    <dbReference type="NCBI Taxonomy" id="5481"/>
    <lineage>
        <taxon>Eukaryota</taxon>
        <taxon>Fungi</taxon>
        <taxon>Dikarya</taxon>
        <taxon>Ascomycota</taxon>
        <taxon>Saccharomycotina</taxon>
        <taxon>Pichiomycetes</taxon>
        <taxon>Debaryomycetaceae</taxon>
        <taxon>Diutina</taxon>
    </lineage>
</organism>
<dbReference type="Pfam" id="PF00383">
    <property type="entry name" value="dCMP_cyt_deam_1"/>
    <property type="match status" value="1"/>
</dbReference>
<dbReference type="AlphaFoldDB" id="A0A642UGP7"/>
<feature type="binding site" evidence="12">
    <location>
        <position position="89"/>
    </location>
    <ligand>
        <name>Zn(2+)</name>
        <dbReference type="ChEBI" id="CHEBI:29105"/>
        <note>catalytic</note>
    </ligand>
</feature>
<evidence type="ECO:0000256" key="10">
    <source>
        <dbReference type="PIRSR" id="PIRSR606262-1"/>
    </source>
</evidence>
<reference evidence="15 16" key="1">
    <citation type="submission" date="2019-07" db="EMBL/GenBank/DDBJ databases">
        <title>Genome assembly of two rare yeast pathogens: Diutina rugosa and Trichomonascus ciferrii.</title>
        <authorList>
            <person name="Mixao V."/>
            <person name="Saus E."/>
            <person name="Hansen A."/>
            <person name="Lass-Flor C."/>
            <person name="Gabaldon T."/>
        </authorList>
    </citation>
    <scope>NUCLEOTIDE SEQUENCE [LARGE SCALE GENOMIC DNA]</scope>
    <source>
        <strain evidence="15 16">CBS 613</strain>
    </source>
</reference>
<dbReference type="EMBL" id="SWFT01000157">
    <property type="protein sequence ID" value="KAA8897441.1"/>
    <property type="molecule type" value="Genomic_DNA"/>
</dbReference>
<feature type="binding site" evidence="11">
    <location>
        <begin position="46"/>
        <end position="52"/>
    </location>
    <ligand>
        <name>substrate</name>
    </ligand>
</feature>
<dbReference type="Proteomes" id="UP000449547">
    <property type="component" value="Unassembled WGS sequence"/>
</dbReference>
<evidence type="ECO:0000313" key="16">
    <source>
        <dbReference type="Proteomes" id="UP000449547"/>
    </source>
</evidence>
<accession>A0A642UGP7</accession>
<evidence type="ECO:0000256" key="2">
    <source>
        <dbReference type="ARBA" id="ARBA00003949"/>
    </source>
</evidence>
<dbReference type="Gene3D" id="3.40.140.10">
    <property type="entry name" value="Cytidine Deaminase, domain 2"/>
    <property type="match status" value="1"/>
</dbReference>
<dbReference type="InterPro" id="IPR006262">
    <property type="entry name" value="Cyt_deam_tetra"/>
</dbReference>
<dbReference type="PANTHER" id="PTHR11644:SF2">
    <property type="entry name" value="CYTIDINE DEAMINASE"/>
    <property type="match status" value="1"/>
</dbReference>
<evidence type="ECO:0000256" key="12">
    <source>
        <dbReference type="PIRSR" id="PIRSR606262-3"/>
    </source>
</evidence>
<comment type="caution">
    <text evidence="15">The sequence shown here is derived from an EMBL/GenBank/DDBJ whole genome shotgun (WGS) entry which is preliminary data.</text>
</comment>
<dbReference type="InterPro" id="IPR002125">
    <property type="entry name" value="CMP_dCMP_dom"/>
</dbReference>
<evidence type="ECO:0000256" key="4">
    <source>
        <dbReference type="ARBA" id="ARBA00012783"/>
    </source>
</evidence>
<comment type="function">
    <text evidence="2 13">This enzyme scavenges exogenous and endogenous cytidine and 2'-deoxycytidine for UMP synthesis.</text>
</comment>
<dbReference type="GO" id="GO:0005829">
    <property type="term" value="C:cytosol"/>
    <property type="evidence" value="ECO:0007669"/>
    <property type="project" value="TreeGrafter"/>
</dbReference>
<comment type="similarity">
    <text evidence="3 13">Belongs to the cytidine and deoxycytidylate deaminase family.</text>
</comment>
<dbReference type="GO" id="GO:0055086">
    <property type="term" value="P:nucleobase-containing small molecule metabolic process"/>
    <property type="evidence" value="ECO:0007669"/>
    <property type="project" value="UniProtKB-ARBA"/>
</dbReference>
<dbReference type="PANTHER" id="PTHR11644">
    <property type="entry name" value="CYTIDINE DEAMINASE"/>
    <property type="match status" value="1"/>
</dbReference>
<keyword evidence="5 12" id="KW-0479">Metal-binding</keyword>
<dbReference type="VEuPathDB" id="FungiDB:DIURU_005220"/>
<dbReference type="RefSeq" id="XP_034009978.1">
    <property type="nucleotide sequence ID" value="XM_034158179.1"/>
</dbReference>
<dbReference type="GO" id="GO:0004126">
    <property type="term" value="F:cytidine deaminase activity"/>
    <property type="evidence" value="ECO:0007669"/>
    <property type="project" value="UniProtKB-UniRule"/>
</dbReference>
<comment type="catalytic activity">
    <reaction evidence="13">
        <text>2'-deoxycytidine + H2O + H(+) = 2'-deoxyuridine + NH4(+)</text>
        <dbReference type="Rhea" id="RHEA:13433"/>
        <dbReference type="ChEBI" id="CHEBI:15377"/>
        <dbReference type="ChEBI" id="CHEBI:15378"/>
        <dbReference type="ChEBI" id="CHEBI:15698"/>
        <dbReference type="ChEBI" id="CHEBI:16450"/>
        <dbReference type="ChEBI" id="CHEBI:28938"/>
        <dbReference type="EC" id="3.5.4.5"/>
    </reaction>
</comment>
<evidence type="ECO:0000256" key="6">
    <source>
        <dbReference type="ARBA" id="ARBA00022801"/>
    </source>
</evidence>
<comment type="catalytic activity">
    <reaction evidence="9 13">
        <text>cytidine + H2O + H(+) = uridine + NH4(+)</text>
        <dbReference type="Rhea" id="RHEA:16069"/>
        <dbReference type="ChEBI" id="CHEBI:15377"/>
        <dbReference type="ChEBI" id="CHEBI:15378"/>
        <dbReference type="ChEBI" id="CHEBI:16704"/>
        <dbReference type="ChEBI" id="CHEBI:17562"/>
        <dbReference type="ChEBI" id="CHEBI:28938"/>
        <dbReference type="EC" id="3.5.4.5"/>
    </reaction>
</comment>
<dbReference type="OrthoDB" id="414540at2759"/>
<evidence type="ECO:0000256" key="9">
    <source>
        <dbReference type="ARBA" id="ARBA00049558"/>
    </source>
</evidence>
<evidence type="ECO:0000256" key="1">
    <source>
        <dbReference type="ARBA" id="ARBA00001947"/>
    </source>
</evidence>
<evidence type="ECO:0000256" key="7">
    <source>
        <dbReference type="ARBA" id="ARBA00022833"/>
    </source>
</evidence>
<dbReference type="CDD" id="cd01283">
    <property type="entry name" value="cytidine_deaminase"/>
    <property type="match status" value="1"/>
</dbReference>
<sequence>MTPTQCPPDLKQAALNARDLSYSPYSKFRVGAAVLGEDGRIAVGANVENASYPAGICAERVAYPRALMEGLKPVAIAVTSDNHDPISPCGVCRQFLSEFGSDLVVHMVGKERVVTATIGELLPMGFGSKELTG</sequence>
<dbReference type="GeneID" id="54783871"/>
<evidence type="ECO:0000256" key="11">
    <source>
        <dbReference type="PIRSR" id="PIRSR606262-2"/>
    </source>
</evidence>
<evidence type="ECO:0000256" key="8">
    <source>
        <dbReference type="ARBA" id="ARBA00032005"/>
    </source>
</evidence>
<dbReference type="GO" id="GO:0008270">
    <property type="term" value="F:zinc ion binding"/>
    <property type="evidence" value="ECO:0007669"/>
    <property type="project" value="UniProtKB-UniRule"/>
</dbReference>
<evidence type="ECO:0000256" key="3">
    <source>
        <dbReference type="ARBA" id="ARBA00006576"/>
    </source>
</evidence>
<feature type="binding site" evidence="12">
    <location>
        <position position="57"/>
    </location>
    <ligand>
        <name>Zn(2+)</name>
        <dbReference type="ChEBI" id="CHEBI:29105"/>
        <note>catalytic</note>
    </ligand>
</feature>